<dbReference type="FunFam" id="3.40.50.300:FF:003506">
    <property type="entry name" value="Predicted protein"/>
    <property type="match status" value="1"/>
</dbReference>
<evidence type="ECO:0000256" key="3">
    <source>
        <dbReference type="ARBA" id="ARBA00019083"/>
    </source>
</evidence>
<dbReference type="InterPro" id="IPR032705">
    <property type="entry name" value="ORC4_C"/>
</dbReference>
<proteinExistence type="inferred from homology"/>
<dbReference type="SUPFAM" id="SSF52540">
    <property type="entry name" value="P-loop containing nucleoside triphosphate hydrolases"/>
    <property type="match status" value="1"/>
</dbReference>
<dbReference type="PANTHER" id="PTHR12087:SF0">
    <property type="entry name" value="ORIGIN RECOGNITION COMPLEX SUBUNIT 4"/>
    <property type="match status" value="1"/>
</dbReference>
<evidence type="ECO:0000259" key="7">
    <source>
        <dbReference type="SMART" id="SM00382"/>
    </source>
</evidence>
<name>A0A9N9AT48_9GLOM</name>
<dbReference type="OrthoDB" id="343623at2759"/>
<dbReference type="GO" id="GO:0003688">
    <property type="term" value="F:DNA replication origin binding"/>
    <property type="evidence" value="ECO:0007669"/>
    <property type="project" value="TreeGrafter"/>
</dbReference>
<keyword evidence="5" id="KW-0238">DNA-binding</keyword>
<evidence type="ECO:0000256" key="1">
    <source>
        <dbReference type="ARBA" id="ARBA00004123"/>
    </source>
</evidence>
<dbReference type="EMBL" id="CAJVPS010001485">
    <property type="protein sequence ID" value="CAG8539971.1"/>
    <property type="molecule type" value="Genomic_DNA"/>
</dbReference>
<evidence type="ECO:0000256" key="5">
    <source>
        <dbReference type="ARBA" id="ARBA00023125"/>
    </source>
</evidence>
<dbReference type="Pfam" id="PF14629">
    <property type="entry name" value="ORC4_C"/>
    <property type="match status" value="1"/>
</dbReference>
<dbReference type="Proteomes" id="UP000789508">
    <property type="component" value="Unassembled WGS sequence"/>
</dbReference>
<dbReference type="InterPro" id="IPR016527">
    <property type="entry name" value="ORC4"/>
</dbReference>
<organism evidence="8 9">
    <name type="scientific">Ambispora leptoticha</name>
    <dbReference type="NCBI Taxonomy" id="144679"/>
    <lineage>
        <taxon>Eukaryota</taxon>
        <taxon>Fungi</taxon>
        <taxon>Fungi incertae sedis</taxon>
        <taxon>Mucoromycota</taxon>
        <taxon>Glomeromycotina</taxon>
        <taxon>Glomeromycetes</taxon>
        <taxon>Archaeosporales</taxon>
        <taxon>Ambisporaceae</taxon>
        <taxon>Ambispora</taxon>
    </lineage>
</organism>
<dbReference type="SMART" id="SM00382">
    <property type="entry name" value="AAA"/>
    <property type="match status" value="1"/>
</dbReference>
<evidence type="ECO:0000256" key="6">
    <source>
        <dbReference type="ARBA" id="ARBA00023242"/>
    </source>
</evidence>
<dbReference type="Gene3D" id="3.40.50.300">
    <property type="entry name" value="P-loop containing nucleotide triphosphate hydrolases"/>
    <property type="match status" value="1"/>
</dbReference>
<feature type="domain" description="AAA+ ATPase" evidence="7">
    <location>
        <begin position="96"/>
        <end position="255"/>
    </location>
</feature>
<dbReference type="InterPro" id="IPR003593">
    <property type="entry name" value="AAA+_ATPase"/>
</dbReference>
<dbReference type="GO" id="GO:0006270">
    <property type="term" value="P:DNA replication initiation"/>
    <property type="evidence" value="ECO:0007669"/>
    <property type="project" value="TreeGrafter"/>
</dbReference>
<dbReference type="PIRSF" id="PIRSF007858">
    <property type="entry name" value="ORC4"/>
    <property type="match status" value="1"/>
</dbReference>
<protein>
    <recommendedName>
        <fullName evidence="3">Origin recognition complex subunit 4</fullName>
    </recommendedName>
</protein>
<keyword evidence="9" id="KW-1185">Reference proteome</keyword>
<comment type="similarity">
    <text evidence="2">Belongs to the ORC4 family.</text>
</comment>
<evidence type="ECO:0000313" key="9">
    <source>
        <dbReference type="Proteomes" id="UP000789508"/>
    </source>
</evidence>
<dbReference type="GO" id="GO:0005664">
    <property type="term" value="C:nuclear origin of replication recognition complex"/>
    <property type="evidence" value="ECO:0007669"/>
    <property type="project" value="TreeGrafter"/>
</dbReference>
<comment type="subcellular location">
    <subcellularLocation>
        <location evidence="1">Nucleus</location>
    </subcellularLocation>
</comment>
<dbReference type="CDD" id="cd00009">
    <property type="entry name" value="AAA"/>
    <property type="match status" value="1"/>
</dbReference>
<comment type="caution">
    <text evidence="8">The sequence shown here is derived from an EMBL/GenBank/DDBJ whole genome shotgun (WGS) entry which is preliminary data.</text>
</comment>
<dbReference type="InterPro" id="IPR027417">
    <property type="entry name" value="P-loop_NTPase"/>
</dbReference>
<sequence length="320" mass="36716">MKRTTVKTESSSIEMFSGSEDYEEQKVSISCKRRRTGPIISEKDKALIPNEKSVKKIRQELKDRLSERVIPAKLIGLENEYATLYDILNRTVSTGESNSCLILGGAGTGKTTIVRKAIKELTSLHGDNFFCINLSGFTQTNDRLAFQEISRQLSLQSQLEGQIFHSFADSLIYILNLLKSGNKESSKPIIFILDEFDLFTQHNKQALLYNLFDVSQDNQAPVAIIGMTRRLDALFLLEKRVKSRFSHRQIHLYSAENFKTFTEIAKNFLRLDNDIDEVDSIYRQQFNETIEELFEETSFSRTVRYIFDSSKGIRGFINLC</sequence>
<accession>A0A9N9AT48</accession>
<dbReference type="PANTHER" id="PTHR12087">
    <property type="entry name" value="ORIGIN RECOGNITION COMPLEX SUBUNIT 4"/>
    <property type="match status" value="1"/>
</dbReference>
<gene>
    <name evidence="8" type="ORF">ALEPTO_LOCUS5360</name>
</gene>
<dbReference type="Pfam" id="PF13191">
    <property type="entry name" value="AAA_16"/>
    <property type="match status" value="1"/>
</dbReference>
<keyword evidence="4" id="KW-0235">DNA replication</keyword>
<dbReference type="AlphaFoldDB" id="A0A9N9AT48"/>
<feature type="non-terminal residue" evidence="8">
    <location>
        <position position="320"/>
    </location>
</feature>
<evidence type="ECO:0000256" key="2">
    <source>
        <dbReference type="ARBA" id="ARBA00005334"/>
    </source>
</evidence>
<reference evidence="8" key="1">
    <citation type="submission" date="2021-06" db="EMBL/GenBank/DDBJ databases">
        <authorList>
            <person name="Kallberg Y."/>
            <person name="Tangrot J."/>
            <person name="Rosling A."/>
        </authorList>
    </citation>
    <scope>NUCLEOTIDE SEQUENCE</scope>
    <source>
        <strain evidence="8">FL130A</strain>
    </source>
</reference>
<evidence type="ECO:0000313" key="8">
    <source>
        <dbReference type="EMBL" id="CAG8539971.1"/>
    </source>
</evidence>
<evidence type="ECO:0000256" key="4">
    <source>
        <dbReference type="ARBA" id="ARBA00022705"/>
    </source>
</evidence>
<dbReference type="InterPro" id="IPR041664">
    <property type="entry name" value="AAA_16"/>
</dbReference>
<keyword evidence="6" id="KW-0539">Nucleus</keyword>